<evidence type="ECO:0000256" key="1">
    <source>
        <dbReference type="SAM" id="MobiDB-lite"/>
    </source>
</evidence>
<evidence type="ECO:0000259" key="3">
    <source>
        <dbReference type="SMART" id="SM00530"/>
    </source>
</evidence>
<dbReference type="RefSeq" id="WP_187254429.1">
    <property type="nucleotide sequence ID" value="NZ_CP144914.1"/>
</dbReference>
<feature type="region of interest" description="Disordered" evidence="1">
    <location>
        <begin position="72"/>
        <end position="105"/>
    </location>
</feature>
<dbReference type="Proteomes" id="UP000321816">
    <property type="component" value="Chromosome"/>
</dbReference>
<feature type="region of interest" description="Disordered" evidence="1">
    <location>
        <begin position="136"/>
        <end position="186"/>
    </location>
</feature>
<evidence type="ECO:0000313" key="5">
    <source>
        <dbReference type="Proteomes" id="UP000321816"/>
    </source>
</evidence>
<evidence type="ECO:0000313" key="4">
    <source>
        <dbReference type="EMBL" id="WWD78603.1"/>
    </source>
</evidence>
<evidence type="ECO:0000256" key="2">
    <source>
        <dbReference type="SAM" id="Phobius"/>
    </source>
</evidence>
<dbReference type="SMART" id="SM00530">
    <property type="entry name" value="HTH_XRE"/>
    <property type="match status" value="1"/>
</dbReference>
<dbReference type="InterPro" id="IPR025194">
    <property type="entry name" value="RodZ-like_C"/>
</dbReference>
<dbReference type="PANTHER" id="PTHR34475:SF1">
    <property type="entry name" value="CYTOSKELETON PROTEIN RODZ"/>
    <property type="match status" value="1"/>
</dbReference>
<keyword evidence="2" id="KW-1133">Transmembrane helix</keyword>
<gene>
    <name evidence="4" type="ORF">FTX54_009160</name>
</gene>
<keyword evidence="2" id="KW-0812">Transmembrane</keyword>
<dbReference type="KEGG" id="ahal:FTX54_009160"/>
<dbReference type="Pfam" id="PF13464">
    <property type="entry name" value="RodZ_C"/>
    <property type="match status" value="1"/>
</dbReference>
<dbReference type="AlphaFoldDB" id="A0A5C7F9J2"/>
<keyword evidence="5" id="KW-1185">Reference proteome</keyword>
<dbReference type="CDD" id="cd00093">
    <property type="entry name" value="HTH_XRE"/>
    <property type="match status" value="1"/>
</dbReference>
<dbReference type="InterPro" id="IPR001387">
    <property type="entry name" value="Cro/C1-type_HTH"/>
</dbReference>
<dbReference type="InterPro" id="IPR050400">
    <property type="entry name" value="Bact_Cytoskel_RodZ"/>
</dbReference>
<feature type="transmembrane region" description="Helical" evidence="2">
    <location>
        <begin position="107"/>
        <end position="130"/>
    </location>
</feature>
<dbReference type="Pfam" id="PF13413">
    <property type="entry name" value="HTH_25"/>
    <property type="match status" value="1"/>
</dbReference>
<dbReference type="Gene3D" id="1.10.260.40">
    <property type="entry name" value="lambda repressor-like DNA-binding domains"/>
    <property type="match status" value="1"/>
</dbReference>
<dbReference type="SUPFAM" id="SSF47413">
    <property type="entry name" value="lambda repressor-like DNA-binding domains"/>
    <property type="match status" value="1"/>
</dbReference>
<feature type="compositionally biased region" description="Polar residues" evidence="1">
    <location>
        <begin position="136"/>
        <end position="146"/>
    </location>
</feature>
<dbReference type="PANTHER" id="PTHR34475">
    <property type="match status" value="1"/>
</dbReference>
<proteinExistence type="predicted"/>
<dbReference type="GO" id="GO:0003677">
    <property type="term" value="F:DNA binding"/>
    <property type="evidence" value="ECO:0007669"/>
    <property type="project" value="InterPro"/>
</dbReference>
<protein>
    <submittedName>
        <fullName evidence="4">RodZ domain-containing protein</fullName>
    </submittedName>
</protein>
<keyword evidence="2" id="KW-0472">Membrane</keyword>
<feature type="compositionally biased region" description="Acidic residues" evidence="1">
    <location>
        <begin position="151"/>
        <end position="172"/>
    </location>
</feature>
<organism evidence="4 5">
    <name type="scientific">Alkalicoccus halolimnae</name>
    <dbReference type="NCBI Taxonomy" id="1667239"/>
    <lineage>
        <taxon>Bacteria</taxon>
        <taxon>Bacillati</taxon>
        <taxon>Bacillota</taxon>
        <taxon>Bacilli</taxon>
        <taxon>Bacillales</taxon>
        <taxon>Bacillaceae</taxon>
        <taxon>Alkalicoccus</taxon>
    </lineage>
</organism>
<dbReference type="EMBL" id="CP144914">
    <property type="protein sequence ID" value="WWD78603.1"/>
    <property type="molecule type" value="Genomic_DNA"/>
</dbReference>
<name>A0A5C7F9J2_9BACI</name>
<dbReference type="InterPro" id="IPR010982">
    <property type="entry name" value="Lambda_DNA-bd_dom_sf"/>
</dbReference>
<feature type="domain" description="HTH cro/C1-type" evidence="3">
    <location>
        <begin position="7"/>
        <end position="68"/>
    </location>
</feature>
<reference evidence="4 5" key="1">
    <citation type="submission" date="2024-01" db="EMBL/GenBank/DDBJ databases">
        <title>Complete Genome Sequence of Alkalicoccus halolimnae BZ-SZ-XJ29T, a Moderately Halophilic Bacterium Isolated from a Salt Lake.</title>
        <authorList>
            <person name="Zhao B."/>
        </authorList>
    </citation>
    <scope>NUCLEOTIDE SEQUENCE [LARGE SCALE GENOMIC DNA]</scope>
    <source>
        <strain evidence="4 5">BZ-SZ-XJ29</strain>
    </source>
</reference>
<sequence>MSELGNKLKKARQEKGVSLDELQQKTKIQKRYLEAIEAGNYSEMPGDFYARAFIKSYAEAVGLHSAELFEEHAEELPQPKRSDPQGLPKRTARKKTSTGAPREKPPLITLLPTILAISVIVAVGFAFWLFNQSDDGTQGSNSSPPSNIAADETDDAEADEETSDQSNEENESGNEGSQLTFESREDNRFTYSMSGNEEMEVEMVFSGGSWVQILDSEGNEIHQQEHSDGEEASFDFSEETEVTFNLGNARTASIFINGEELQYETDDHRIYIILQNNTS</sequence>
<feature type="compositionally biased region" description="Basic and acidic residues" evidence="1">
    <location>
        <begin position="72"/>
        <end position="83"/>
    </location>
</feature>
<accession>A0A5C7F9J2</accession>